<feature type="transmembrane region" description="Helical" evidence="10">
    <location>
        <begin position="6"/>
        <end position="27"/>
    </location>
</feature>
<evidence type="ECO:0000256" key="8">
    <source>
        <dbReference type="PROSITE-ProRule" id="PRU00703"/>
    </source>
</evidence>
<evidence type="ECO:0000256" key="1">
    <source>
        <dbReference type="ARBA" id="ARBA00004141"/>
    </source>
</evidence>
<dbReference type="Proteomes" id="UP000057737">
    <property type="component" value="Unassembled WGS sequence"/>
</dbReference>
<dbReference type="InterPro" id="IPR046342">
    <property type="entry name" value="CBS_dom_sf"/>
</dbReference>
<evidence type="ECO:0000256" key="9">
    <source>
        <dbReference type="PROSITE-ProRule" id="PRU01193"/>
    </source>
</evidence>
<keyword evidence="3 9" id="KW-0812">Transmembrane</keyword>
<dbReference type="InterPro" id="IPR005170">
    <property type="entry name" value="Transptr-assoc_dom"/>
</dbReference>
<dbReference type="GO" id="GO:0005886">
    <property type="term" value="C:plasma membrane"/>
    <property type="evidence" value="ECO:0007669"/>
    <property type="project" value="TreeGrafter"/>
</dbReference>
<dbReference type="PROSITE" id="PS51371">
    <property type="entry name" value="CBS"/>
    <property type="match status" value="2"/>
</dbReference>
<reference evidence="13 14" key="1">
    <citation type="submission" date="2015-11" db="EMBL/GenBank/DDBJ databases">
        <title>Draft Genome Sequence of the Strain BR 10303 (Bradyrhizobium sp.) isolated from nodules of Centrolobium paraense.</title>
        <authorList>
            <person name="Zelli J.E."/>
            <person name="Simoes-Araujo J.L."/>
            <person name="Barauna A.C."/>
            <person name="Silva K."/>
        </authorList>
    </citation>
    <scope>NUCLEOTIDE SEQUENCE [LARGE SCALE GENOMIC DNA]</scope>
    <source>
        <strain evidence="13 14">BR 10303</strain>
    </source>
</reference>
<accession>A0A125Q9H9</accession>
<feature type="domain" description="CBS" evidence="11">
    <location>
        <begin position="282"/>
        <end position="339"/>
    </location>
</feature>
<feature type="domain" description="CNNM transmembrane" evidence="12">
    <location>
        <begin position="1"/>
        <end position="199"/>
    </location>
</feature>
<dbReference type="RefSeq" id="WP_066505765.1">
    <property type="nucleotide sequence ID" value="NZ_LNCU01000042.1"/>
</dbReference>
<dbReference type="InterPro" id="IPR044751">
    <property type="entry name" value="Ion_transp-like_CBS"/>
</dbReference>
<keyword evidence="5 9" id="KW-1133">Transmembrane helix</keyword>
<dbReference type="PROSITE" id="PS51846">
    <property type="entry name" value="CNNM"/>
    <property type="match status" value="1"/>
</dbReference>
<name>A0A125Q9H9_9BRAD</name>
<evidence type="ECO:0000259" key="11">
    <source>
        <dbReference type="PROSITE" id="PS51371"/>
    </source>
</evidence>
<gene>
    <name evidence="13" type="ORF">AS156_39750</name>
</gene>
<evidence type="ECO:0000256" key="3">
    <source>
        <dbReference type="ARBA" id="ARBA00022692"/>
    </source>
</evidence>
<dbReference type="GO" id="GO:0003677">
    <property type="term" value="F:DNA binding"/>
    <property type="evidence" value="ECO:0007669"/>
    <property type="project" value="UniProtKB-KW"/>
</dbReference>
<dbReference type="CDD" id="cd04590">
    <property type="entry name" value="CBS_pair_CorC_HlyC_assoc"/>
    <property type="match status" value="1"/>
</dbReference>
<protein>
    <submittedName>
        <fullName evidence="13">DNA-binding protein</fullName>
    </submittedName>
</protein>
<dbReference type="InterPro" id="IPR016169">
    <property type="entry name" value="FAD-bd_PCMH_sub2"/>
</dbReference>
<proteinExistence type="inferred from homology"/>
<sequence length="429" mass="45647">MLYLELAIVAVLIVVNGLLSMSELAIVSSRPARLAALVEKGVGGSRLALALASDPGKFLSTVQIGITLIGVLSGAFSGATLGQRLTQWLIELGLSPRIADAIGVGLVVGVITYASLIIGELVPKQIALRDPEAIAVKVAPAMTLMAKLSLPVVWLLDHSGKALLWLLGHREDAQDRVSEDEIKTLVVEAENAGVLEPGEKEMIAGVMRLGDLPVGAVMTPRHEVSLIDLSSPASEILSALQKSNHSRCVVFDGNRDHALGIVQAKDVLDIYLDGRTPDIRALTRDAPIIPETVDARDVVAILRDSAVHIGLVHDEYGTFQGVVTSFDILEAIVGAFHTEEGPAEPAYVRRSDGSYLISGWMPALELAELLGIALPSPRPYQTAAGFLLHAFGAIPEVGAKIHAQGWDFEIVDLDGRRIDKVLASRLQAA</sequence>
<organism evidence="13 14">
    <name type="scientific">Bradyrhizobium macuxiense</name>
    <dbReference type="NCBI Taxonomy" id="1755647"/>
    <lineage>
        <taxon>Bacteria</taxon>
        <taxon>Pseudomonadati</taxon>
        <taxon>Pseudomonadota</taxon>
        <taxon>Alphaproteobacteria</taxon>
        <taxon>Hyphomicrobiales</taxon>
        <taxon>Nitrobacteraceae</taxon>
        <taxon>Bradyrhizobium</taxon>
    </lineage>
</organism>
<dbReference type="GO" id="GO:0050660">
    <property type="term" value="F:flavin adenine dinucleotide binding"/>
    <property type="evidence" value="ECO:0007669"/>
    <property type="project" value="InterPro"/>
</dbReference>
<dbReference type="InterPro" id="IPR002550">
    <property type="entry name" value="CNNM"/>
</dbReference>
<evidence type="ECO:0000256" key="5">
    <source>
        <dbReference type="ARBA" id="ARBA00022989"/>
    </source>
</evidence>
<dbReference type="SUPFAM" id="SSF56176">
    <property type="entry name" value="FAD-binding/transporter-associated domain-like"/>
    <property type="match status" value="1"/>
</dbReference>
<dbReference type="InterPro" id="IPR036318">
    <property type="entry name" value="FAD-bd_PCMH-like_sf"/>
</dbReference>
<keyword evidence="13" id="KW-0238">DNA-binding</keyword>
<comment type="subcellular location">
    <subcellularLocation>
        <location evidence="1">Membrane</location>
        <topology evidence="1">Multi-pass membrane protein</topology>
    </subcellularLocation>
</comment>
<evidence type="ECO:0000256" key="7">
    <source>
        <dbReference type="ARBA" id="ARBA00023136"/>
    </source>
</evidence>
<dbReference type="SUPFAM" id="SSF54631">
    <property type="entry name" value="CBS-domain pair"/>
    <property type="match status" value="1"/>
</dbReference>
<feature type="transmembrane region" description="Helical" evidence="10">
    <location>
        <begin position="58"/>
        <end position="81"/>
    </location>
</feature>
<dbReference type="PANTHER" id="PTHR22777:SF17">
    <property type="entry name" value="UPF0053 PROTEIN SLL0260"/>
    <property type="match status" value="1"/>
</dbReference>
<keyword evidence="14" id="KW-1185">Reference proteome</keyword>
<dbReference type="SMART" id="SM00116">
    <property type="entry name" value="CBS"/>
    <property type="match status" value="2"/>
</dbReference>
<dbReference type="Gene3D" id="3.10.580.10">
    <property type="entry name" value="CBS-domain"/>
    <property type="match status" value="1"/>
</dbReference>
<evidence type="ECO:0000259" key="12">
    <source>
        <dbReference type="PROSITE" id="PS51846"/>
    </source>
</evidence>
<dbReference type="Gene3D" id="3.30.465.10">
    <property type="match status" value="1"/>
</dbReference>
<keyword evidence="6 8" id="KW-0129">CBS domain</keyword>
<evidence type="ECO:0000256" key="4">
    <source>
        <dbReference type="ARBA" id="ARBA00022737"/>
    </source>
</evidence>
<dbReference type="Pfam" id="PF01595">
    <property type="entry name" value="CNNM"/>
    <property type="match status" value="1"/>
</dbReference>
<evidence type="ECO:0000313" key="14">
    <source>
        <dbReference type="Proteomes" id="UP000057737"/>
    </source>
</evidence>
<dbReference type="InterPro" id="IPR000644">
    <property type="entry name" value="CBS_dom"/>
</dbReference>
<comment type="similarity">
    <text evidence="2">Belongs to the UPF0053 family. Hemolysin C subfamily.</text>
</comment>
<dbReference type="Pfam" id="PF00571">
    <property type="entry name" value="CBS"/>
    <property type="match status" value="2"/>
</dbReference>
<evidence type="ECO:0000256" key="6">
    <source>
        <dbReference type="ARBA" id="ARBA00023122"/>
    </source>
</evidence>
<dbReference type="SMART" id="SM01091">
    <property type="entry name" value="CorC_HlyC"/>
    <property type="match status" value="1"/>
</dbReference>
<dbReference type="PANTHER" id="PTHR22777">
    <property type="entry name" value="HEMOLYSIN-RELATED"/>
    <property type="match status" value="1"/>
</dbReference>
<keyword evidence="4" id="KW-0677">Repeat</keyword>
<dbReference type="OrthoDB" id="9805314at2"/>
<evidence type="ECO:0000256" key="10">
    <source>
        <dbReference type="SAM" id="Phobius"/>
    </source>
</evidence>
<feature type="transmembrane region" description="Helical" evidence="10">
    <location>
        <begin position="101"/>
        <end position="122"/>
    </location>
</feature>
<keyword evidence="7 9" id="KW-0472">Membrane</keyword>
<feature type="domain" description="CBS" evidence="11">
    <location>
        <begin position="218"/>
        <end position="279"/>
    </location>
</feature>
<dbReference type="AlphaFoldDB" id="A0A125Q9H9"/>
<dbReference type="EMBL" id="LNCU01000042">
    <property type="protein sequence ID" value="KWV57440.1"/>
    <property type="molecule type" value="Genomic_DNA"/>
</dbReference>
<comment type="caution">
    <text evidence="13">The sequence shown here is derived from an EMBL/GenBank/DDBJ whole genome shotgun (WGS) entry which is preliminary data.</text>
</comment>
<dbReference type="Pfam" id="PF03471">
    <property type="entry name" value="CorC_HlyC"/>
    <property type="match status" value="1"/>
</dbReference>
<evidence type="ECO:0000256" key="2">
    <source>
        <dbReference type="ARBA" id="ARBA00006446"/>
    </source>
</evidence>
<evidence type="ECO:0000313" key="13">
    <source>
        <dbReference type="EMBL" id="KWV57440.1"/>
    </source>
</evidence>